<reference evidence="1 2" key="1">
    <citation type="journal article" date="2021" name="BMC Biol.">
        <title>Horizontally acquired antibacterial genes associated with adaptive radiation of ladybird beetles.</title>
        <authorList>
            <person name="Li H.S."/>
            <person name="Tang X.F."/>
            <person name="Huang Y.H."/>
            <person name="Xu Z.Y."/>
            <person name="Chen M.L."/>
            <person name="Du X.Y."/>
            <person name="Qiu B.Y."/>
            <person name="Chen P.T."/>
            <person name="Zhang W."/>
            <person name="Slipinski A."/>
            <person name="Escalona H.E."/>
            <person name="Waterhouse R.M."/>
            <person name="Zwick A."/>
            <person name="Pang H."/>
        </authorList>
    </citation>
    <scope>NUCLEOTIDE SEQUENCE [LARGE SCALE GENOMIC DNA]</scope>
    <source>
        <strain evidence="1">SYSU2018</strain>
    </source>
</reference>
<accession>A0ABD2NHU7</accession>
<dbReference type="Proteomes" id="UP001516400">
    <property type="component" value="Unassembled WGS sequence"/>
</dbReference>
<sequence>MFKKEDWSDLFAVETDDVNTSPGLRDAYKKVEERYDRPLKEAIKEHFIAKISNSNKRTRTAWQVVKNICGRHRHEQDLEIEGDPIISAERFNHLFIGIA</sequence>
<proteinExistence type="predicted"/>
<dbReference type="AlphaFoldDB" id="A0ABD2NHU7"/>
<feature type="non-terminal residue" evidence="1">
    <location>
        <position position="99"/>
    </location>
</feature>
<keyword evidence="2" id="KW-1185">Reference proteome</keyword>
<dbReference type="EMBL" id="JABFTP020000103">
    <property type="protein sequence ID" value="KAL3278099.1"/>
    <property type="molecule type" value="Genomic_DNA"/>
</dbReference>
<protein>
    <submittedName>
        <fullName evidence="1">Uncharacterized protein</fullName>
    </submittedName>
</protein>
<name>A0ABD2NHU7_9CUCU</name>
<evidence type="ECO:0000313" key="1">
    <source>
        <dbReference type="EMBL" id="KAL3278099.1"/>
    </source>
</evidence>
<organism evidence="1 2">
    <name type="scientific">Cryptolaemus montrouzieri</name>
    <dbReference type="NCBI Taxonomy" id="559131"/>
    <lineage>
        <taxon>Eukaryota</taxon>
        <taxon>Metazoa</taxon>
        <taxon>Ecdysozoa</taxon>
        <taxon>Arthropoda</taxon>
        <taxon>Hexapoda</taxon>
        <taxon>Insecta</taxon>
        <taxon>Pterygota</taxon>
        <taxon>Neoptera</taxon>
        <taxon>Endopterygota</taxon>
        <taxon>Coleoptera</taxon>
        <taxon>Polyphaga</taxon>
        <taxon>Cucujiformia</taxon>
        <taxon>Coccinelloidea</taxon>
        <taxon>Coccinellidae</taxon>
        <taxon>Scymninae</taxon>
        <taxon>Scymnini</taxon>
        <taxon>Cryptolaemus</taxon>
    </lineage>
</organism>
<comment type="caution">
    <text evidence="1">The sequence shown here is derived from an EMBL/GenBank/DDBJ whole genome shotgun (WGS) entry which is preliminary data.</text>
</comment>
<gene>
    <name evidence="1" type="ORF">HHI36_013444</name>
</gene>
<evidence type="ECO:0000313" key="2">
    <source>
        <dbReference type="Proteomes" id="UP001516400"/>
    </source>
</evidence>